<comment type="caution">
    <text evidence="1">The sequence shown here is derived from an EMBL/GenBank/DDBJ whole genome shotgun (WGS) entry which is preliminary data.</text>
</comment>
<sequence length="226" mass="23548">MSENTPESIPTSADPKSRRPTKRRALTPLSAQAASVEALFANPTQNIRTEPRPPRGGGNPGQPGGAGGHHHLPPEIVANVQGSSAGAGSGEFHVYKASRRREYERLRGMDAEVKREKEGEEFEKGMREKAQRDEEKTRRNREKRDKARARKAGKGKGGNGGGTGGTGATTKTAPGGAGVAAAAAAGDEAGRTKADGAKDNKHGGDGDDGTEKASEQPAGIVIHDDD</sequence>
<organism evidence="1 2">
    <name type="scientific">Trichothecium roseum</name>
    <dbReference type="NCBI Taxonomy" id="47278"/>
    <lineage>
        <taxon>Eukaryota</taxon>
        <taxon>Fungi</taxon>
        <taxon>Dikarya</taxon>
        <taxon>Ascomycota</taxon>
        <taxon>Pezizomycotina</taxon>
        <taxon>Sordariomycetes</taxon>
        <taxon>Hypocreomycetidae</taxon>
        <taxon>Hypocreales</taxon>
        <taxon>Hypocreales incertae sedis</taxon>
        <taxon>Trichothecium</taxon>
    </lineage>
</organism>
<dbReference type="EMBL" id="CM047941">
    <property type="protein sequence ID" value="KAI9903259.1"/>
    <property type="molecule type" value="Genomic_DNA"/>
</dbReference>
<keyword evidence="2" id="KW-1185">Reference proteome</keyword>
<evidence type="ECO:0000313" key="2">
    <source>
        <dbReference type="Proteomes" id="UP001163324"/>
    </source>
</evidence>
<name>A0ACC0VAC8_9HYPO</name>
<proteinExistence type="predicted"/>
<accession>A0ACC0VAC8</accession>
<evidence type="ECO:0000313" key="1">
    <source>
        <dbReference type="EMBL" id="KAI9903259.1"/>
    </source>
</evidence>
<reference evidence="1" key="1">
    <citation type="submission" date="2022-10" db="EMBL/GenBank/DDBJ databases">
        <title>Complete Genome of Trichothecium roseum strain YXFP-22015, a Plant Pathogen Isolated from Citrus.</title>
        <authorList>
            <person name="Wang Y."/>
            <person name="Zhu L."/>
        </authorList>
    </citation>
    <scope>NUCLEOTIDE SEQUENCE</scope>
    <source>
        <strain evidence="1">YXFP-22015</strain>
    </source>
</reference>
<protein>
    <submittedName>
        <fullName evidence="1">Uncharacterized protein</fullName>
    </submittedName>
</protein>
<gene>
    <name evidence="1" type="ORF">N3K66_002611</name>
</gene>
<dbReference type="Proteomes" id="UP001163324">
    <property type="component" value="Chromosome 2"/>
</dbReference>